<organism evidence="2 3">
    <name type="scientific">Marinomonas foliarum</name>
    <dbReference type="NCBI Taxonomy" id="491950"/>
    <lineage>
        <taxon>Bacteria</taxon>
        <taxon>Pseudomonadati</taxon>
        <taxon>Pseudomonadota</taxon>
        <taxon>Gammaproteobacteria</taxon>
        <taxon>Oceanospirillales</taxon>
        <taxon>Oceanospirillaceae</taxon>
        <taxon>Marinomonas</taxon>
    </lineage>
</organism>
<dbReference type="GO" id="GO:0004803">
    <property type="term" value="F:transposase activity"/>
    <property type="evidence" value="ECO:0007669"/>
    <property type="project" value="InterPro"/>
</dbReference>
<evidence type="ECO:0000259" key="1">
    <source>
        <dbReference type="SMART" id="SM01321"/>
    </source>
</evidence>
<dbReference type="AlphaFoldDB" id="A0A368ZZ49"/>
<dbReference type="Gene3D" id="3.30.70.1290">
    <property type="entry name" value="Transposase IS200-like"/>
    <property type="match status" value="1"/>
</dbReference>
<dbReference type="InterPro" id="IPR002686">
    <property type="entry name" value="Transposase_17"/>
</dbReference>
<evidence type="ECO:0000313" key="3">
    <source>
        <dbReference type="Proteomes" id="UP000253506"/>
    </source>
</evidence>
<dbReference type="Pfam" id="PF01797">
    <property type="entry name" value="Y1_Tnp"/>
    <property type="match status" value="1"/>
</dbReference>
<sequence>MPRKPRFFLPNVPVHIVQRGASRDPVFFEDEDYKAYAFWMKEAAIKHDVAIHAFVLMTNHVHILLTAQSGAGVSQFMQHIGRRYVPFINHKYGRSGSLWEGRFKSSLVQSDRYFLAVMRYIELNPVRANMVDYPGLYRWSSFHHNGGFKQLSFITAHSVYNALGRNIEERIQNYIRLFEQHLDTRELSKIQSAWQTGTPLGDNHFKEKVETQLRQRVGQDHRGRPSKRGQIP</sequence>
<reference evidence="2 3" key="1">
    <citation type="submission" date="2018-07" db="EMBL/GenBank/DDBJ databases">
        <title>Genomic Encyclopedia of Type Strains, Phase III (KMG-III): the genomes of soil and plant-associated and newly described type strains.</title>
        <authorList>
            <person name="Whitman W."/>
        </authorList>
    </citation>
    <scope>NUCLEOTIDE SEQUENCE [LARGE SCALE GENOMIC DNA]</scope>
    <source>
        <strain evidence="2 3">CECT 7731</strain>
    </source>
</reference>
<dbReference type="SUPFAM" id="SSF143422">
    <property type="entry name" value="Transposase IS200-like"/>
    <property type="match status" value="1"/>
</dbReference>
<protein>
    <submittedName>
        <fullName evidence="2">Putative transposase</fullName>
    </submittedName>
</protein>
<proteinExistence type="predicted"/>
<gene>
    <name evidence="2" type="ORF">DFP77_11536</name>
</gene>
<dbReference type="GO" id="GO:0003677">
    <property type="term" value="F:DNA binding"/>
    <property type="evidence" value="ECO:0007669"/>
    <property type="project" value="InterPro"/>
</dbReference>
<comment type="caution">
    <text evidence="2">The sequence shown here is derived from an EMBL/GenBank/DDBJ whole genome shotgun (WGS) entry which is preliminary data.</text>
</comment>
<evidence type="ECO:0000313" key="2">
    <source>
        <dbReference type="EMBL" id="RCX02203.1"/>
    </source>
</evidence>
<dbReference type="Proteomes" id="UP000253506">
    <property type="component" value="Unassembled WGS sequence"/>
</dbReference>
<dbReference type="InterPro" id="IPR036515">
    <property type="entry name" value="Transposase_17_sf"/>
</dbReference>
<dbReference type="GO" id="GO:0006313">
    <property type="term" value="P:DNA transposition"/>
    <property type="evidence" value="ECO:0007669"/>
    <property type="project" value="InterPro"/>
</dbReference>
<dbReference type="PANTHER" id="PTHR34322">
    <property type="entry name" value="TRANSPOSASE, Y1_TNP DOMAIN-CONTAINING"/>
    <property type="match status" value="1"/>
</dbReference>
<accession>A0A368ZZ49</accession>
<dbReference type="RefSeq" id="WP_114412075.1">
    <property type="nucleotide sequence ID" value="NZ_QPJQ01000015.1"/>
</dbReference>
<dbReference type="SMART" id="SM01321">
    <property type="entry name" value="Y1_Tnp"/>
    <property type="match status" value="1"/>
</dbReference>
<dbReference type="PANTHER" id="PTHR34322:SF2">
    <property type="entry name" value="TRANSPOSASE IS200-LIKE DOMAIN-CONTAINING PROTEIN"/>
    <property type="match status" value="1"/>
</dbReference>
<name>A0A368ZZ49_9GAMM</name>
<feature type="domain" description="Transposase IS200-like" evidence="1">
    <location>
        <begin position="9"/>
        <end position="124"/>
    </location>
</feature>
<dbReference type="EMBL" id="QPJQ01000015">
    <property type="protein sequence ID" value="RCX02203.1"/>
    <property type="molecule type" value="Genomic_DNA"/>
</dbReference>
<dbReference type="OrthoDB" id="9814067at2"/>